<dbReference type="GeneID" id="30853902"/>
<reference evidence="2" key="1">
    <citation type="journal article" date="2016" name="Nature">
        <title>Redefining the invertebrate RNA virosphere.</title>
        <authorList>
            <person name="Shi M."/>
            <person name="Lin X.D."/>
            <person name="Tian J.H."/>
            <person name="Chen L.J."/>
            <person name="Chen X."/>
            <person name="Li C.X."/>
            <person name="Qin X.C."/>
            <person name="Li J."/>
            <person name="Cao J.P."/>
            <person name="Eden J.S."/>
            <person name="Buchmann J."/>
            <person name="Wang W."/>
            <person name="Xu J."/>
            <person name="Holmes E.C."/>
            <person name="Zhang Y.Z."/>
        </authorList>
    </citation>
    <scope>NUCLEOTIDE SEQUENCE [LARGE SCALE GENOMIC DNA]</scope>
    <source>
        <strain evidence="2">WLJQ91782</strain>
    </source>
</reference>
<evidence type="ECO:0000313" key="3">
    <source>
        <dbReference type="Proteomes" id="UP000201870"/>
    </source>
</evidence>
<protein>
    <submittedName>
        <fullName evidence="2">Putative glycoprotein</fullName>
    </submittedName>
</protein>
<proteinExistence type="predicted"/>
<keyword evidence="1" id="KW-0472">Membrane</keyword>
<feature type="transmembrane region" description="Helical" evidence="1">
    <location>
        <begin position="548"/>
        <end position="565"/>
    </location>
</feature>
<evidence type="ECO:0000256" key="1">
    <source>
        <dbReference type="SAM" id="Phobius"/>
    </source>
</evidence>
<dbReference type="KEGG" id="vg:30853902"/>
<accession>A0A1L3KN53</accession>
<keyword evidence="3" id="KW-1185">Reference proteome</keyword>
<dbReference type="Pfam" id="PF24664">
    <property type="entry name" value="Monjiviricetes_fusion"/>
    <property type="match status" value="2"/>
</dbReference>
<dbReference type="EMBL" id="KX884458">
    <property type="protein sequence ID" value="APG78841.1"/>
    <property type="molecule type" value="Genomic_RNA"/>
</dbReference>
<dbReference type="Proteomes" id="UP000201870">
    <property type="component" value="Segment"/>
</dbReference>
<organism evidence="2">
    <name type="scientific">Wenling crustacean virus 15</name>
    <dbReference type="NCBI Taxonomy" id="1923484"/>
    <lineage>
        <taxon>Viruses</taxon>
        <taxon>Riboviria</taxon>
        <taxon>Orthornavirae</taxon>
        <taxon>Negarnaviricota</taxon>
        <taxon>Haploviricotina</taxon>
        <taxon>Monjiviricetes</taxon>
        <taxon>Jingchuvirales</taxon>
        <taxon>Chuviridae</taxon>
        <taxon>Taceavirus</taxon>
        <taxon>Taceavirus wenlingense</taxon>
    </lineage>
</organism>
<sequence length="628" mass="69061">MWYGLCVISSLFLYLTLDPSPFATGMPVAPSVDLTAQPWEGVGIQAYDCSKPKHVATHSTVDVGSCAGVSLLSDNPSDEVTIVQIPRQTEVPGYLCRIRAYLSVDYCGYSAQTSLVRERHRVSISPSNCLRLVQGRTVQVSEYGREFDLTGAVGELTQGSADIAGGRGDPKYPGCSRGYIWYGGKALKYHVAWIDWELEIIKVVAQHNPSTSLATVGGVEYAVAGQQDTLAGTWVPLREPPSLCEVVRPVWTGSGRNVTTEDRSVLVFSTPRFQVGLEVGTDRELCGRPVKTTQLGNIVIASPSAFLGNRTADSLGDVLTHIAVQASYTYYVGKADALTLASRVRNATCSLERNIIQLQLLAAVQTSAVLSLDEAETRGLLATDAGEAYHLWRCEATRVHVRDSTRCYKAIPVSYNGTDRFVLPRSRRLVSEAELVPCSDMAPFLFKESGRWYSLSPEVQRHPTPALARPTLYDLIHAEMGPTWREEGIYTEDQYGQLTEHLEFPHTRNAFVAEYASGESRFLRAATEWTPLGISGWAGIILRLLCNWWWVVVLVGLLTTIVLNGRRLHHHYGPSWKLLAAPHDGATQYLVHPWGDRVRAESAAAVSCPESDVPLVPMATIRRPYGGN</sequence>
<name>A0A1L3KN53_9VIRU</name>
<dbReference type="OrthoDB" id="10679at10239"/>
<keyword evidence="1" id="KW-1133">Transmembrane helix</keyword>
<keyword evidence="1" id="KW-0812">Transmembrane</keyword>
<evidence type="ECO:0000313" key="2">
    <source>
        <dbReference type="EMBL" id="APG78841.1"/>
    </source>
</evidence>
<dbReference type="RefSeq" id="YP_009336633.1">
    <property type="nucleotide sequence ID" value="NC_032802.1"/>
</dbReference>